<feature type="region of interest" description="Disordered" evidence="1">
    <location>
        <begin position="24"/>
        <end position="60"/>
    </location>
</feature>
<feature type="non-terminal residue" evidence="2">
    <location>
        <position position="131"/>
    </location>
</feature>
<name>A0A382RP22_9ZZZZ</name>
<accession>A0A382RP22</accession>
<sequence>MKPKLSIVFMAVILFLNVSSYGSAEEKKTKSWITKKEASLPPMKRPKRENKNPEEFKTQPFSVKKQSMAGPIIKIKKPDPDKLYNDLIDILIHFDKNPIGGPVDMASLRIIYLKMFGIDITDRILPYVKET</sequence>
<dbReference type="EMBL" id="UINC01123166">
    <property type="protein sequence ID" value="SVC99454.1"/>
    <property type="molecule type" value="Genomic_DNA"/>
</dbReference>
<proteinExistence type="predicted"/>
<evidence type="ECO:0000313" key="2">
    <source>
        <dbReference type="EMBL" id="SVC99454.1"/>
    </source>
</evidence>
<reference evidence="2" key="1">
    <citation type="submission" date="2018-05" db="EMBL/GenBank/DDBJ databases">
        <authorList>
            <person name="Lanie J.A."/>
            <person name="Ng W.-L."/>
            <person name="Kazmierczak K.M."/>
            <person name="Andrzejewski T.M."/>
            <person name="Davidsen T.M."/>
            <person name="Wayne K.J."/>
            <person name="Tettelin H."/>
            <person name="Glass J.I."/>
            <person name="Rusch D."/>
            <person name="Podicherti R."/>
            <person name="Tsui H.-C.T."/>
            <person name="Winkler M.E."/>
        </authorList>
    </citation>
    <scope>NUCLEOTIDE SEQUENCE</scope>
</reference>
<dbReference type="AlphaFoldDB" id="A0A382RP22"/>
<organism evidence="2">
    <name type="scientific">marine metagenome</name>
    <dbReference type="NCBI Taxonomy" id="408172"/>
    <lineage>
        <taxon>unclassified sequences</taxon>
        <taxon>metagenomes</taxon>
        <taxon>ecological metagenomes</taxon>
    </lineage>
</organism>
<gene>
    <name evidence="2" type="ORF">METZ01_LOCUS352308</name>
</gene>
<evidence type="ECO:0000256" key="1">
    <source>
        <dbReference type="SAM" id="MobiDB-lite"/>
    </source>
</evidence>
<protein>
    <submittedName>
        <fullName evidence="2">Uncharacterized protein</fullName>
    </submittedName>
</protein>
<feature type="compositionally biased region" description="Basic and acidic residues" evidence="1">
    <location>
        <begin position="24"/>
        <end position="38"/>
    </location>
</feature>